<reference evidence="2" key="1">
    <citation type="submission" date="2016-10" db="EMBL/GenBank/DDBJ databases">
        <authorList>
            <person name="Varghese N."/>
            <person name="Submissions S."/>
        </authorList>
    </citation>
    <scope>NUCLEOTIDE SEQUENCE [LARGE SCALE GENOMIC DNA]</scope>
    <source>
        <strain evidence="2">SP</strain>
    </source>
</reference>
<sequence length="53" mass="6473">MDLLEEVVVFLYLFQYEKKINYSYKRSGFPVSLLRHTLVWVLMKENIFLFPTL</sequence>
<gene>
    <name evidence="1" type="ORF">SAMN05421736_11772</name>
</gene>
<dbReference type="STRING" id="1503961.SAMN05421736_11772"/>
<dbReference type="AlphaFoldDB" id="A0A1H3U206"/>
<keyword evidence="2" id="KW-1185">Reference proteome</keyword>
<dbReference type="EMBL" id="FNPI01000017">
    <property type="protein sequence ID" value="SDZ56357.1"/>
    <property type="molecule type" value="Genomic_DNA"/>
</dbReference>
<organism evidence="1 2">
    <name type="scientific">Evansella caseinilytica</name>
    <dbReference type="NCBI Taxonomy" id="1503961"/>
    <lineage>
        <taxon>Bacteria</taxon>
        <taxon>Bacillati</taxon>
        <taxon>Bacillota</taxon>
        <taxon>Bacilli</taxon>
        <taxon>Bacillales</taxon>
        <taxon>Bacillaceae</taxon>
        <taxon>Evansella</taxon>
    </lineage>
</organism>
<accession>A0A1H3U206</accession>
<dbReference type="Proteomes" id="UP000198935">
    <property type="component" value="Unassembled WGS sequence"/>
</dbReference>
<evidence type="ECO:0000313" key="2">
    <source>
        <dbReference type="Proteomes" id="UP000198935"/>
    </source>
</evidence>
<protein>
    <submittedName>
        <fullName evidence="1">Uncharacterized protein</fullName>
    </submittedName>
</protein>
<name>A0A1H3U206_9BACI</name>
<evidence type="ECO:0000313" key="1">
    <source>
        <dbReference type="EMBL" id="SDZ56357.1"/>
    </source>
</evidence>
<proteinExistence type="predicted"/>